<dbReference type="PANTHER" id="PTHR24223">
    <property type="entry name" value="ATP-BINDING CASSETTE SUB-FAMILY C"/>
    <property type="match status" value="1"/>
</dbReference>
<evidence type="ECO:0000256" key="3">
    <source>
        <dbReference type="ARBA" id="ARBA00022692"/>
    </source>
</evidence>
<comment type="subcellular location">
    <subcellularLocation>
        <location evidence="1">Membrane</location>
        <topology evidence="1">Multi-pass membrane protein</topology>
    </subcellularLocation>
</comment>
<feature type="domain" description="ABC transmembrane type-1" evidence="10">
    <location>
        <begin position="390"/>
        <end position="668"/>
    </location>
</feature>
<dbReference type="InterPro" id="IPR017871">
    <property type="entry name" value="ABC_transporter-like_CS"/>
</dbReference>
<evidence type="ECO:0000259" key="10">
    <source>
        <dbReference type="PROSITE" id="PS50929"/>
    </source>
</evidence>
<feature type="domain" description="ABC transporter" evidence="9">
    <location>
        <begin position="721"/>
        <end position="977"/>
    </location>
</feature>
<feature type="transmembrane region" description="Helical" evidence="8">
    <location>
        <begin position="601"/>
        <end position="619"/>
    </location>
</feature>
<dbReference type="Gene3D" id="1.20.1560.10">
    <property type="entry name" value="ABC transporter type 1, transmembrane domain"/>
    <property type="match status" value="1"/>
</dbReference>
<dbReference type="InterPro" id="IPR003439">
    <property type="entry name" value="ABC_transporter-like_ATP-bd"/>
</dbReference>
<dbReference type="InterPro" id="IPR027417">
    <property type="entry name" value="P-loop_NTPase"/>
</dbReference>
<gene>
    <name evidence="11" type="ORF">I312_03829</name>
</gene>
<dbReference type="FunFam" id="3.40.50.300:FF:001354">
    <property type="entry name" value="ATP-binding cassette (ABC) transporter, putative"/>
    <property type="match status" value="1"/>
</dbReference>
<dbReference type="InterPro" id="IPR036640">
    <property type="entry name" value="ABC1_TM_sf"/>
</dbReference>
<feature type="transmembrane region" description="Helical" evidence="8">
    <location>
        <begin position="425"/>
        <end position="449"/>
    </location>
</feature>
<evidence type="ECO:0000256" key="6">
    <source>
        <dbReference type="ARBA" id="ARBA00022989"/>
    </source>
</evidence>
<dbReference type="InterPro" id="IPR003593">
    <property type="entry name" value="AAA+_ATPase"/>
</dbReference>
<dbReference type="GO" id="GO:0016887">
    <property type="term" value="F:ATP hydrolysis activity"/>
    <property type="evidence" value="ECO:0007669"/>
    <property type="project" value="InterPro"/>
</dbReference>
<feature type="transmembrane region" description="Helical" evidence="8">
    <location>
        <begin position="639"/>
        <end position="660"/>
    </location>
</feature>
<evidence type="ECO:0000259" key="9">
    <source>
        <dbReference type="PROSITE" id="PS50893"/>
    </source>
</evidence>
<dbReference type="PROSITE" id="PS50893">
    <property type="entry name" value="ABC_TRANSPORTER_2"/>
    <property type="match status" value="2"/>
</dbReference>
<dbReference type="GO" id="GO:0140359">
    <property type="term" value="F:ABC-type transporter activity"/>
    <property type="evidence" value="ECO:0007669"/>
    <property type="project" value="InterPro"/>
</dbReference>
<dbReference type="PROSITE" id="PS00211">
    <property type="entry name" value="ABC_TRANSPORTER_1"/>
    <property type="match status" value="1"/>
</dbReference>
<keyword evidence="6 8" id="KW-1133">Transmembrane helix</keyword>
<dbReference type="InterPro" id="IPR050173">
    <property type="entry name" value="ABC_transporter_C-like"/>
</dbReference>
<evidence type="ECO:0000256" key="5">
    <source>
        <dbReference type="ARBA" id="ARBA00022840"/>
    </source>
</evidence>
<dbReference type="PANTHER" id="PTHR24223:SF415">
    <property type="entry name" value="FI20190P1"/>
    <property type="match status" value="1"/>
</dbReference>
<evidence type="ECO:0000256" key="2">
    <source>
        <dbReference type="ARBA" id="ARBA00022448"/>
    </source>
</evidence>
<keyword evidence="7 8" id="KW-0472">Membrane</keyword>
<dbReference type="Pfam" id="PF00005">
    <property type="entry name" value="ABC_tran"/>
    <property type="match status" value="2"/>
</dbReference>
<dbReference type="Pfam" id="PF00664">
    <property type="entry name" value="ABC_membrane"/>
    <property type="match status" value="1"/>
</dbReference>
<dbReference type="EMBL" id="KN847982">
    <property type="protein sequence ID" value="KIR46935.1"/>
    <property type="molecule type" value="Genomic_DNA"/>
</dbReference>
<evidence type="ECO:0000256" key="4">
    <source>
        <dbReference type="ARBA" id="ARBA00022741"/>
    </source>
</evidence>
<dbReference type="SMART" id="SM00382">
    <property type="entry name" value="AAA"/>
    <property type="match status" value="2"/>
</dbReference>
<dbReference type="PROSITE" id="PS50929">
    <property type="entry name" value="ABC_TM1F"/>
    <property type="match status" value="1"/>
</dbReference>
<accession>A0A0D0VP24</accession>
<feature type="transmembrane region" description="Helical" evidence="8">
    <location>
        <begin position="386"/>
        <end position="404"/>
    </location>
</feature>
<keyword evidence="2" id="KW-0813">Transport</keyword>
<organism evidence="11">
    <name type="scientific">Cryptococcus bacillisporus CA1280</name>
    <dbReference type="NCBI Taxonomy" id="1296109"/>
    <lineage>
        <taxon>Eukaryota</taxon>
        <taxon>Fungi</taxon>
        <taxon>Dikarya</taxon>
        <taxon>Basidiomycota</taxon>
        <taxon>Agaricomycotina</taxon>
        <taxon>Tremellomycetes</taxon>
        <taxon>Tremellales</taxon>
        <taxon>Cryptococcaceae</taxon>
        <taxon>Cryptococcus</taxon>
        <taxon>Cryptococcus gattii species complex</taxon>
    </lineage>
</organism>
<sequence length="1005" mass="110854">MSDLESMPIPHSFFNTLVAKNELTATIAFTSIAVFDELRPALHDLPSSVAELLQEILGARRIANFLTTEDVEYFTDTTFNPCDPSTSEDGPLYVVGTVAWDVSKIYLASPSNPAADASSDSSENSKIGFRLMDLDIKFPRGKLTLVAGKFGSGKSLLLLALLGEARLIEGKISYMVSPIMDPQKIDKNDWSLFKNGVAYAPQTPWLLSQSIRDNILFGLPLDMGRYRSVCFATGLVPDLELLEDADLTEIGERGKLLSGGQKARRLWLPMQSILDDGRCLWQGSGSQLLETEHMAHLKSESRSPSRLPSRLPSRECLKAEPKINRKDKKKSEKPGSLDVQVAKGKFEIREAISKTPKQLVIEEDRAVGAVGLIHWKNLLKFNGNGVYWGAAFTLMMAAVLAPVCERKVISLWTGTEGEISANHTVVFWISFYAALSLARIFLDTVYGLFRFWGSMRAMKIIHGQMLESMLHAKMLFFTKTRAGSIIQRFGKDLNDILDCSNLLTEVIEGGMNIIISLISVSVYGGWTFCTVTILLLVAAWTPGKWYWASSRQVRRLQAVLPGPINAIYGETVAGATVIRAFGAQSVFIDELLRWSNMKITATIWTIAIARWLFLSLQVMDVIVRITALSLLLARASTTGAVAGFVLTFAGSISTYVNWMLVHLRNFELKGVSLKRTSEYRTLPREDGTKLLADDTRYATDRQELDEEEDQLLGSWPEYGELKVEGLCARYGPDMPEILHDVTFKVKGGERIGIVGATGGGKSTLAKAFFSFVDITKGKIEVDGQDISTIPLGVVRSKLGIIAQDPILLSGSLRLNLDVEGKYSDEQLYTALRQVQLLKQSDSCPDLLSNDLTSSSAETSSQQENIFSNLDFEVKGGGKNLSVGQRQLVVLARALLKRHRVLILDEATASIDSATDAEISRVVHEEFTNATVLIIAHRLRTIMPCSNILLMNKGNLIQQGSPLGLIHREGPFQDLCMAAGEEEYKHLIALAEGHDPSNKDDLVDSS</sequence>
<dbReference type="GO" id="GO:0016020">
    <property type="term" value="C:membrane"/>
    <property type="evidence" value="ECO:0007669"/>
    <property type="project" value="UniProtKB-SubCell"/>
</dbReference>
<proteinExistence type="predicted"/>
<keyword evidence="5" id="KW-0067">ATP-binding</keyword>
<dbReference type="OrthoDB" id="6500128at2759"/>
<name>A0A0D0VP24_CRYGA</name>
<evidence type="ECO:0000256" key="1">
    <source>
        <dbReference type="ARBA" id="ARBA00004141"/>
    </source>
</evidence>
<dbReference type="InterPro" id="IPR011527">
    <property type="entry name" value="ABC1_TM_dom"/>
</dbReference>
<feature type="domain" description="ABC transporter" evidence="9">
    <location>
        <begin position="116"/>
        <end position="353"/>
    </location>
</feature>
<evidence type="ECO:0000313" key="11">
    <source>
        <dbReference type="EMBL" id="KIR46935.1"/>
    </source>
</evidence>
<evidence type="ECO:0000256" key="7">
    <source>
        <dbReference type="ARBA" id="ARBA00023136"/>
    </source>
</evidence>
<dbReference type="HOGENOM" id="CLU_000604_27_9_1"/>
<protein>
    <submittedName>
        <fullName evidence="11">ABC transporter ABCC.6</fullName>
    </submittedName>
</protein>
<dbReference type="SUPFAM" id="SSF52540">
    <property type="entry name" value="P-loop containing nucleoside triphosphate hydrolases"/>
    <property type="match status" value="2"/>
</dbReference>
<reference evidence="11" key="1">
    <citation type="submission" date="2015-01" db="EMBL/GenBank/DDBJ databases">
        <title>The Genome Sequence of Cryptococcus gattii CA1280.</title>
        <authorList>
            <consortium name="The Broad Institute Genomics Platform"/>
            <person name="Cuomo C."/>
            <person name="Litvintseva A."/>
            <person name="Chen Y."/>
            <person name="Heitman J."/>
            <person name="Sun S."/>
            <person name="Springer D."/>
            <person name="Dromer F."/>
            <person name="Young S."/>
            <person name="Zeng Q."/>
            <person name="Gargeya S."/>
            <person name="Abouelleil A."/>
            <person name="Alvarado L."/>
            <person name="Chapman S.B."/>
            <person name="Gainer-Dewar J."/>
            <person name="Goldberg J."/>
            <person name="Griggs A."/>
            <person name="Gujja S."/>
            <person name="Hansen M."/>
            <person name="Howarth C."/>
            <person name="Imamovic A."/>
            <person name="Larimer J."/>
            <person name="Murphy C."/>
            <person name="Naylor J."/>
            <person name="Pearson M."/>
            <person name="Priest M."/>
            <person name="Roberts A."/>
            <person name="Saif S."/>
            <person name="Shea T."/>
            <person name="Sykes S."/>
            <person name="Wortman J."/>
            <person name="Nusbaum C."/>
            <person name="Birren B."/>
        </authorList>
    </citation>
    <scope>NUCLEOTIDE SEQUENCE [LARGE SCALE GENOMIC DNA]</scope>
    <source>
        <strain evidence="11">CA1280</strain>
    </source>
</reference>
<dbReference type="GO" id="GO:0005524">
    <property type="term" value="F:ATP binding"/>
    <property type="evidence" value="ECO:0007669"/>
    <property type="project" value="UniProtKB-KW"/>
</dbReference>
<evidence type="ECO:0000256" key="8">
    <source>
        <dbReference type="SAM" id="Phobius"/>
    </source>
</evidence>
<dbReference type="SUPFAM" id="SSF90123">
    <property type="entry name" value="ABC transporter transmembrane region"/>
    <property type="match status" value="1"/>
</dbReference>
<dbReference type="CDD" id="cd18580">
    <property type="entry name" value="ABC_6TM_ABCC_D2"/>
    <property type="match status" value="1"/>
</dbReference>
<feature type="transmembrane region" description="Helical" evidence="8">
    <location>
        <begin position="513"/>
        <end position="541"/>
    </location>
</feature>
<dbReference type="AlphaFoldDB" id="A0A0D0VP24"/>
<dbReference type="InterPro" id="IPR044726">
    <property type="entry name" value="ABCC_6TM_D2"/>
</dbReference>
<keyword evidence="4" id="KW-0547">Nucleotide-binding</keyword>
<keyword evidence="3 8" id="KW-0812">Transmembrane</keyword>
<dbReference type="Gene3D" id="3.40.50.300">
    <property type="entry name" value="P-loop containing nucleotide triphosphate hydrolases"/>
    <property type="match status" value="2"/>
</dbReference>